<keyword evidence="4 9" id="KW-0997">Cell inner membrane</keyword>
<dbReference type="AlphaFoldDB" id="A0A2G8R9G2"/>
<feature type="transmembrane region" description="Helical" evidence="9">
    <location>
        <begin position="85"/>
        <end position="107"/>
    </location>
</feature>
<dbReference type="PANTHER" id="PTHR35011">
    <property type="entry name" value="2,3-DIKETO-L-GULONATE TRAP TRANSPORTER SMALL PERMEASE PROTEIN YIAM"/>
    <property type="match status" value="1"/>
</dbReference>
<keyword evidence="2 9" id="KW-0813">Transport</keyword>
<reference evidence="11 12" key="1">
    <citation type="submission" date="2013-09" db="EMBL/GenBank/DDBJ databases">
        <title>Genome sequencing of Phaeobacter antarcticus sp. nov. SM1211.</title>
        <authorList>
            <person name="Zhang X.-Y."/>
            <person name="Liu C."/>
            <person name="Chen X.-L."/>
            <person name="Xie B.-B."/>
            <person name="Qin Q.-L."/>
            <person name="Rong J.-C."/>
            <person name="Zhang Y.-Z."/>
        </authorList>
    </citation>
    <scope>NUCLEOTIDE SEQUENCE [LARGE SCALE GENOMIC DNA]</scope>
    <source>
        <strain evidence="11 12">SM1211</strain>
    </source>
</reference>
<dbReference type="Pfam" id="PF04290">
    <property type="entry name" value="DctQ"/>
    <property type="match status" value="1"/>
</dbReference>
<evidence type="ECO:0000256" key="7">
    <source>
        <dbReference type="ARBA" id="ARBA00023136"/>
    </source>
</evidence>
<comment type="subunit">
    <text evidence="9">The complex comprises the extracytoplasmic solute receptor protein and the two transmembrane proteins.</text>
</comment>
<evidence type="ECO:0000256" key="5">
    <source>
        <dbReference type="ARBA" id="ARBA00022692"/>
    </source>
</evidence>
<dbReference type="GO" id="GO:0015740">
    <property type="term" value="P:C4-dicarboxylate transport"/>
    <property type="evidence" value="ECO:0007669"/>
    <property type="project" value="TreeGrafter"/>
</dbReference>
<evidence type="ECO:0000256" key="8">
    <source>
        <dbReference type="ARBA" id="ARBA00038436"/>
    </source>
</evidence>
<comment type="similarity">
    <text evidence="8 9">Belongs to the TRAP transporter small permease family.</text>
</comment>
<accession>A0A2G8R9G2</accession>
<gene>
    <name evidence="11" type="ORF">P775_21220</name>
</gene>
<comment type="caution">
    <text evidence="9">Lacks conserved residue(s) required for the propagation of feature annotation.</text>
</comment>
<dbReference type="InterPro" id="IPR055348">
    <property type="entry name" value="DctQ"/>
</dbReference>
<protein>
    <recommendedName>
        <fullName evidence="9">TRAP transporter small permease protein</fullName>
    </recommendedName>
</protein>
<keyword evidence="5 9" id="KW-0812">Transmembrane</keyword>
<keyword evidence="7 9" id="KW-0472">Membrane</keyword>
<evidence type="ECO:0000256" key="1">
    <source>
        <dbReference type="ARBA" id="ARBA00004429"/>
    </source>
</evidence>
<feature type="domain" description="Tripartite ATP-independent periplasmic transporters DctQ component" evidence="10">
    <location>
        <begin position="23"/>
        <end position="150"/>
    </location>
</feature>
<name>A0A2G8R9G2_9RHOB</name>
<evidence type="ECO:0000256" key="9">
    <source>
        <dbReference type="RuleBase" id="RU369079"/>
    </source>
</evidence>
<evidence type="ECO:0000256" key="4">
    <source>
        <dbReference type="ARBA" id="ARBA00022519"/>
    </source>
</evidence>
<keyword evidence="12" id="KW-1185">Reference proteome</keyword>
<dbReference type="EMBL" id="AWWI01000134">
    <property type="protein sequence ID" value="PIL18169.1"/>
    <property type="molecule type" value="Genomic_DNA"/>
</dbReference>
<dbReference type="GO" id="GO:0022857">
    <property type="term" value="F:transmembrane transporter activity"/>
    <property type="evidence" value="ECO:0007669"/>
    <property type="project" value="UniProtKB-UniRule"/>
</dbReference>
<dbReference type="GO" id="GO:0005886">
    <property type="term" value="C:plasma membrane"/>
    <property type="evidence" value="ECO:0007669"/>
    <property type="project" value="UniProtKB-SubCell"/>
</dbReference>
<evidence type="ECO:0000259" key="10">
    <source>
        <dbReference type="Pfam" id="PF04290"/>
    </source>
</evidence>
<evidence type="ECO:0000256" key="2">
    <source>
        <dbReference type="ARBA" id="ARBA00022448"/>
    </source>
</evidence>
<evidence type="ECO:0000313" key="12">
    <source>
        <dbReference type="Proteomes" id="UP000231259"/>
    </source>
</evidence>
<sequence>MARLIDVLTIILRCATGLSFMVMIFAVVIQLLGRSGVIPSIIWTEELSRFALIWLTALGVGLGLRSGDLVNVDLICEALPGRAPWVLRLVAAAITAAFCFVLIPGALLYTSIGVRQTAPALGIHMNWIYMATVAAFATLGSLAALRAIAMLMGVENGLPNRPEEVL</sequence>
<evidence type="ECO:0000256" key="6">
    <source>
        <dbReference type="ARBA" id="ARBA00022989"/>
    </source>
</evidence>
<comment type="subcellular location">
    <subcellularLocation>
        <location evidence="1 9">Cell inner membrane</location>
        <topology evidence="1 9">Multi-pass membrane protein</topology>
    </subcellularLocation>
</comment>
<dbReference type="RefSeq" id="WP_099912701.1">
    <property type="nucleotide sequence ID" value="NZ_AWWI01000134.1"/>
</dbReference>
<comment type="caution">
    <text evidence="11">The sequence shown here is derived from an EMBL/GenBank/DDBJ whole genome shotgun (WGS) entry which is preliminary data.</text>
</comment>
<feature type="transmembrane region" description="Helical" evidence="9">
    <location>
        <begin position="7"/>
        <end position="32"/>
    </location>
</feature>
<organism evidence="11 12">
    <name type="scientific">Puniceibacterium antarcticum</name>
    <dbReference type="NCBI Taxonomy" id="1206336"/>
    <lineage>
        <taxon>Bacteria</taxon>
        <taxon>Pseudomonadati</taxon>
        <taxon>Pseudomonadota</taxon>
        <taxon>Alphaproteobacteria</taxon>
        <taxon>Rhodobacterales</taxon>
        <taxon>Paracoccaceae</taxon>
        <taxon>Puniceibacterium</taxon>
    </lineage>
</organism>
<evidence type="ECO:0000256" key="3">
    <source>
        <dbReference type="ARBA" id="ARBA00022475"/>
    </source>
</evidence>
<keyword evidence="6 9" id="KW-1133">Transmembrane helix</keyword>
<proteinExistence type="inferred from homology"/>
<feature type="transmembrane region" description="Helical" evidence="9">
    <location>
        <begin position="127"/>
        <end position="149"/>
    </location>
</feature>
<dbReference type="PANTHER" id="PTHR35011:SF2">
    <property type="entry name" value="2,3-DIKETO-L-GULONATE TRAP TRANSPORTER SMALL PERMEASE PROTEIN YIAM"/>
    <property type="match status" value="1"/>
</dbReference>
<dbReference type="InterPro" id="IPR007387">
    <property type="entry name" value="TRAP_DctQ"/>
</dbReference>
<evidence type="ECO:0000313" key="11">
    <source>
        <dbReference type="EMBL" id="PIL18169.1"/>
    </source>
</evidence>
<comment type="function">
    <text evidence="9">Part of the tripartite ATP-independent periplasmic (TRAP) transport system.</text>
</comment>
<dbReference type="Proteomes" id="UP000231259">
    <property type="component" value="Unassembled WGS sequence"/>
</dbReference>
<keyword evidence="3" id="KW-1003">Cell membrane</keyword>
<dbReference type="OrthoDB" id="5878939at2"/>